<dbReference type="PANTHER" id="PTHR46577">
    <property type="entry name" value="HTH-TYPE TRANSCRIPTIONAL REGULATORY PROTEIN GABR"/>
    <property type="match status" value="1"/>
</dbReference>
<dbReference type="Pfam" id="PF00155">
    <property type="entry name" value="Aminotran_1_2"/>
    <property type="match status" value="1"/>
</dbReference>
<dbReference type="InterPro" id="IPR000524">
    <property type="entry name" value="Tscrpt_reg_HTH_GntR"/>
</dbReference>
<keyword evidence="7" id="KW-0808">Transferase</keyword>
<dbReference type="InterPro" id="IPR036390">
    <property type="entry name" value="WH_DNA-bd_sf"/>
</dbReference>
<dbReference type="AlphaFoldDB" id="A0A7C5V507"/>
<evidence type="ECO:0000259" key="6">
    <source>
        <dbReference type="PROSITE" id="PS50949"/>
    </source>
</evidence>
<dbReference type="EMBL" id="DRUZ01000066">
    <property type="protein sequence ID" value="HHS01908.1"/>
    <property type="molecule type" value="Genomic_DNA"/>
</dbReference>
<keyword evidence="2" id="KW-0663">Pyridoxal phosphate</keyword>
<dbReference type="GO" id="GO:0003700">
    <property type="term" value="F:DNA-binding transcription factor activity"/>
    <property type="evidence" value="ECO:0007669"/>
    <property type="project" value="InterPro"/>
</dbReference>
<dbReference type="Pfam" id="PF00392">
    <property type="entry name" value="GntR"/>
    <property type="match status" value="1"/>
</dbReference>
<dbReference type="SUPFAM" id="SSF53383">
    <property type="entry name" value="PLP-dependent transferases"/>
    <property type="match status" value="1"/>
</dbReference>
<accession>A0A7C5V507</accession>
<evidence type="ECO:0000313" key="7">
    <source>
        <dbReference type="EMBL" id="HHS01908.1"/>
    </source>
</evidence>
<dbReference type="GO" id="GO:0008483">
    <property type="term" value="F:transaminase activity"/>
    <property type="evidence" value="ECO:0007669"/>
    <property type="project" value="UniProtKB-KW"/>
</dbReference>
<dbReference type="InterPro" id="IPR015424">
    <property type="entry name" value="PyrdxlP-dep_Trfase"/>
</dbReference>
<dbReference type="InterPro" id="IPR004839">
    <property type="entry name" value="Aminotransferase_I/II_large"/>
</dbReference>
<keyword evidence="3" id="KW-0805">Transcription regulation</keyword>
<evidence type="ECO:0000256" key="1">
    <source>
        <dbReference type="ARBA" id="ARBA00005384"/>
    </source>
</evidence>
<keyword evidence="4" id="KW-0238">DNA-binding</keyword>
<proteinExistence type="inferred from homology"/>
<dbReference type="SMART" id="SM00345">
    <property type="entry name" value="HTH_GNTR"/>
    <property type="match status" value="1"/>
</dbReference>
<organism evidence="7">
    <name type="scientific">Caldicellulosiruptor owensensis</name>
    <dbReference type="NCBI Taxonomy" id="55205"/>
    <lineage>
        <taxon>Bacteria</taxon>
        <taxon>Bacillati</taxon>
        <taxon>Bacillota</taxon>
        <taxon>Bacillota incertae sedis</taxon>
        <taxon>Caldicellulosiruptorales</taxon>
        <taxon>Caldicellulosiruptoraceae</taxon>
        <taxon>Caldicellulosiruptor</taxon>
    </lineage>
</organism>
<dbReference type="PANTHER" id="PTHR46577:SF1">
    <property type="entry name" value="HTH-TYPE TRANSCRIPTIONAL REGULATORY PROTEIN GABR"/>
    <property type="match status" value="1"/>
</dbReference>
<name>A0A7C5V507_9FIRM</name>
<evidence type="ECO:0000256" key="2">
    <source>
        <dbReference type="ARBA" id="ARBA00022898"/>
    </source>
</evidence>
<dbReference type="SUPFAM" id="SSF46785">
    <property type="entry name" value="Winged helix' DNA-binding domain"/>
    <property type="match status" value="1"/>
</dbReference>
<dbReference type="GO" id="GO:0030170">
    <property type="term" value="F:pyridoxal phosphate binding"/>
    <property type="evidence" value="ECO:0007669"/>
    <property type="project" value="InterPro"/>
</dbReference>
<dbReference type="Gene3D" id="3.40.640.10">
    <property type="entry name" value="Type I PLP-dependent aspartate aminotransferase-like (Major domain)"/>
    <property type="match status" value="1"/>
</dbReference>
<dbReference type="GO" id="GO:0003677">
    <property type="term" value="F:DNA binding"/>
    <property type="evidence" value="ECO:0007669"/>
    <property type="project" value="UniProtKB-KW"/>
</dbReference>
<comment type="similarity">
    <text evidence="1">In the C-terminal section; belongs to the class-I pyridoxal-phosphate-dependent aminotransferase family.</text>
</comment>
<evidence type="ECO:0000256" key="5">
    <source>
        <dbReference type="ARBA" id="ARBA00023163"/>
    </source>
</evidence>
<protein>
    <submittedName>
        <fullName evidence="7">PLP-dependent aminotransferase family protein</fullName>
    </submittedName>
</protein>
<dbReference type="Gene3D" id="1.10.10.10">
    <property type="entry name" value="Winged helix-like DNA-binding domain superfamily/Winged helix DNA-binding domain"/>
    <property type="match status" value="1"/>
</dbReference>
<sequence>MSVSIQIDKNSKKPLYLQLYEDIKQKILSGEINYMQRLPSVRNLCKMLNVNLSTVTKALSKLENEGYIKATPGSGYYVVFSEYQDKIIFEEESLIDAQGYINLASSKLPYSLYPIEWFKDSLNCAIEEYSPQIFDYIEHFKNPLKEYLAEMYLKKLGIVTNPQELTIVSGAQQGIEITTKSFLKPGDTIFLENPSYLGAYHIFSNMHLNIVGIDIDQMQNIEDYIKKFSPKAIYIIPFSQNPTGVSYNKEFKEYLCEISQKYDFYIIEDDFLSDIGVDEGILPIKAYDKYDRVFYIKSFSTVTMPALRIGFVLAPRHFSEEVAYYKSMADISTSLLIQVSFYYFLKNFFDKHIQNLKAYINQRQKLFLRLAKDSQIYNRLFTQDVQGIFVSFYLPPTISSATIYNKLKTQRVLVQPHTCFYHKPASTNFFRISFLDCTEDELQTAMQKIQNVLNSAYHKEEV</sequence>
<gene>
    <name evidence="7" type="ORF">ENL71_05195</name>
</gene>
<dbReference type="InterPro" id="IPR051446">
    <property type="entry name" value="HTH_trans_reg/aminotransferase"/>
</dbReference>
<dbReference type="CDD" id="cd00609">
    <property type="entry name" value="AAT_like"/>
    <property type="match status" value="1"/>
</dbReference>
<reference evidence="7" key="1">
    <citation type="journal article" date="2020" name="mSystems">
        <title>Genome- and Community-Level Interaction Insights into Carbon Utilization and Element Cycling Functions of Hydrothermarchaeota in Hydrothermal Sediment.</title>
        <authorList>
            <person name="Zhou Z."/>
            <person name="Liu Y."/>
            <person name="Xu W."/>
            <person name="Pan J."/>
            <person name="Luo Z.H."/>
            <person name="Li M."/>
        </authorList>
    </citation>
    <scope>NUCLEOTIDE SEQUENCE [LARGE SCALE GENOMIC DNA]</scope>
    <source>
        <strain evidence="7">SpSt-102</strain>
    </source>
</reference>
<feature type="domain" description="HTH gntR-type" evidence="6">
    <location>
        <begin position="13"/>
        <end position="81"/>
    </location>
</feature>
<dbReference type="InterPro" id="IPR036388">
    <property type="entry name" value="WH-like_DNA-bd_sf"/>
</dbReference>
<dbReference type="InterPro" id="IPR015421">
    <property type="entry name" value="PyrdxlP-dep_Trfase_major"/>
</dbReference>
<evidence type="ECO:0000256" key="4">
    <source>
        <dbReference type="ARBA" id="ARBA00023125"/>
    </source>
</evidence>
<dbReference type="PROSITE" id="PS50949">
    <property type="entry name" value="HTH_GNTR"/>
    <property type="match status" value="1"/>
</dbReference>
<dbReference type="CDD" id="cd07377">
    <property type="entry name" value="WHTH_GntR"/>
    <property type="match status" value="1"/>
</dbReference>
<dbReference type="Gene3D" id="3.90.1150.10">
    <property type="entry name" value="Aspartate Aminotransferase, domain 1"/>
    <property type="match status" value="1"/>
</dbReference>
<keyword evidence="7" id="KW-0032">Aminotransferase</keyword>
<keyword evidence="5" id="KW-0804">Transcription</keyword>
<dbReference type="InterPro" id="IPR015422">
    <property type="entry name" value="PyrdxlP-dep_Trfase_small"/>
</dbReference>
<evidence type="ECO:0000256" key="3">
    <source>
        <dbReference type="ARBA" id="ARBA00023015"/>
    </source>
</evidence>
<comment type="caution">
    <text evidence="7">The sequence shown here is derived from an EMBL/GenBank/DDBJ whole genome shotgun (WGS) entry which is preliminary data.</text>
</comment>